<dbReference type="SUPFAM" id="SSF88659">
    <property type="entry name" value="Sigma3 and sigma4 domains of RNA polymerase sigma factors"/>
    <property type="match status" value="1"/>
</dbReference>
<dbReference type="Gene3D" id="1.10.10.10">
    <property type="entry name" value="Winged helix-like DNA-binding domain superfamily/Winged helix DNA-binding domain"/>
    <property type="match status" value="1"/>
</dbReference>
<comment type="similarity">
    <text evidence="1">Belongs to the sigma-70 factor family. ECF subfamily.</text>
</comment>
<feature type="domain" description="RNA polymerase sigma factor 70 region 4 type 2" evidence="7">
    <location>
        <begin position="25"/>
        <end position="77"/>
    </location>
</feature>
<evidence type="ECO:0000259" key="7">
    <source>
        <dbReference type="Pfam" id="PF08281"/>
    </source>
</evidence>
<evidence type="ECO:0000256" key="2">
    <source>
        <dbReference type="ARBA" id="ARBA00023015"/>
    </source>
</evidence>
<comment type="caution">
    <text evidence="9">The sequence shown here is derived from an EMBL/GenBank/DDBJ whole genome shotgun (WGS) entry which is preliminary data.</text>
</comment>
<evidence type="ECO:0000256" key="4">
    <source>
        <dbReference type="ARBA" id="ARBA00023125"/>
    </source>
</evidence>
<sequence length="88" mass="9600">MDSGKPAADRETMAGAPRHLAPGRAAVAAALTQLPVEQRDLLRRAYYDGWSTQQIAADLEMAEVSVKTQLHYALRALQQGLQSVRTLP</sequence>
<dbReference type="AlphaFoldDB" id="A0A5B1MCJ1"/>
<evidence type="ECO:0000256" key="6">
    <source>
        <dbReference type="SAM" id="MobiDB-lite"/>
    </source>
</evidence>
<organism evidence="9 11">
    <name type="scientific">Mycolicibacter arupensis</name>
    <dbReference type="NCBI Taxonomy" id="342002"/>
    <lineage>
        <taxon>Bacteria</taxon>
        <taxon>Bacillati</taxon>
        <taxon>Actinomycetota</taxon>
        <taxon>Actinomycetes</taxon>
        <taxon>Mycobacteriales</taxon>
        <taxon>Mycobacteriaceae</taxon>
        <taxon>Mycolicibacter</taxon>
    </lineage>
</organism>
<dbReference type="OrthoDB" id="3700837at2"/>
<name>A0A5B1MCJ1_9MYCO</name>
<evidence type="ECO:0000313" key="11">
    <source>
        <dbReference type="Proteomes" id="UP000321797"/>
    </source>
</evidence>
<gene>
    <name evidence="8" type="ORF">BST15_02895</name>
    <name evidence="9" type="ORF">E6Q54_07540</name>
</gene>
<evidence type="ECO:0000313" key="8">
    <source>
        <dbReference type="EMBL" id="ORA00727.1"/>
    </source>
</evidence>
<dbReference type="Proteomes" id="UP000192327">
    <property type="component" value="Unassembled WGS sequence"/>
</dbReference>
<evidence type="ECO:0000256" key="1">
    <source>
        <dbReference type="ARBA" id="ARBA00010641"/>
    </source>
</evidence>
<evidence type="ECO:0000256" key="5">
    <source>
        <dbReference type="ARBA" id="ARBA00023163"/>
    </source>
</evidence>
<keyword evidence="4" id="KW-0238">DNA-binding</keyword>
<evidence type="ECO:0000313" key="10">
    <source>
        <dbReference type="Proteomes" id="UP000192327"/>
    </source>
</evidence>
<keyword evidence="3" id="KW-0731">Sigma factor</keyword>
<reference evidence="8 10" key="1">
    <citation type="submission" date="2016-12" db="EMBL/GenBank/DDBJ databases">
        <title>The new phylogeny of genus Mycobacterium.</title>
        <authorList>
            <person name="Tortoli E."/>
            <person name="Trovato A."/>
            <person name="Cirillo D.M."/>
        </authorList>
    </citation>
    <scope>NUCLEOTIDE SEQUENCE [LARGE SCALE GENOMIC DNA]</scope>
    <source>
        <strain evidence="8 10">DSM 44942</strain>
    </source>
</reference>
<evidence type="ECO:0000256" key="3">
    <source>
        <dbReference type="ARBA" id="ARBA00023082"/>
    </source>
</evidence>
<dbReference type="RefSeq" id="WP_052751342.1">
    <property type="nucleotide sequence ID" value="NZ_JACKUJ010000044.1"/>
</dbReference>
<evidence type="ECO:0000313" key="9">
    <source>
        <dbReference type="EMBL" id="TXI57623.1"/>
    </source>
</evidence>
<dbReference type="EMBL" id="SSGD01000035">
    <property type="protein sequence ID" value="TXI57623.1"/>
    <property type="molecule type" value="Genomic_DNA"/>
</dbReference>
<dbReference type="GO" id="GO:0003677">
    <property type="term" value="F:DNA binding"/>
    <property type="evidence" value="ECO:0007669"/>
    <property type="project" value="UniProtKB-KW"/>
</dbReference>
<dbReference type="InterPro" id="IPR013249">
    <property type="entry name" value="RNA_pol_sigma70_r4_t2"/>
</dbReference>
<proteinExistence type="inferred from homology"/>
<keyword evidence="2" id="KW-0805">Transcription regulation</keyword>
<dbReference type="GO" id="GO:0016987">
    <property type="term" value="F:sigma factor activity"/>
    <property type="evidence" value="ECO:0007669"/>
    <property type="project" value="UniProtKB-KW"/>
</dbReference>
<dbReference type="InterPro" id="IPR036388">
    <property type="entry name" value="WH-like_DNA-bd_sf"/>
</dbReference>
<dbReference type="GO" id="GO:0006352">
    <property type="term" value="P:DNA-templated transcription initiation"/>
    <property type="evidence" value="ECO:0007669"/>
    <property type="project" value="InterPro"/>
</dbReference>
<dbReference type="InterPro" id="IPR013324">
    <property type="entry name" value="RNA_pol_sigma_r3/r4-like"/>
</dbReference>
<keyword evidence="5" id="KW-0804">Transcription</keyword>
<accession>A0A5B1MCJ1</accession>
<dbReference type="Pfam" id="PF08281">
    <property type="entry name" value="Sigma70_r4_2"/>
    <property type="match status" value="1"/>
</dbReference>
<dbReference type="EMBL" id="MVHH01000003">
    <property type="protein sequence ID" value="ORA00727.1"/>
    <property type="molecule type" value="Genomic_DNA"/>
</dbReference>
<feature type="region of interest" description="Disordered" evidence="6">
    <location>
        <begin position="1"/>
        <end position="20"/>
    </location>
</feature>
<reference evidence="9 11" key="2">
    <citation type="submission" date="2018-09" db="EMBL/GenBank/DDBJ databases">
        <title>Metagenome Assembled Genomes from an Advanced Water Purification Facility.</title>
        <authorList>
            <person name="Stamps B.W."/>
            <person name="Spear J.R."/>
        </authorList>
    </citation>
    <scope>NUCLEOTIDE SEQUENCE [LARGE SCALE GENOMIC DNA]</scope>
    <source>
        <strain evidence="9">Bin_29_2</strain>
    </source>
</reference>
<protein>
    <recommendedName>
        <fullName evidence="7">RNA polymerase sigma factor 70 region 4 type 2 domain-containing protein</fullName>
    </recommendedName>
</protein>
<keyword evidence="10" id="KW-1185">Reference proteome</keyword>
<dbReference type="Proteomes" id="UP000321797">
    <property type="component" value="Unassembled WGS sequence"/>
</dbReference>